<feature type="transmembrane region" description="Helical" evidence="1">
    <location>
        <begin position="104"/>
        <end position="122"/>
    </location>
</feature>
<keyword evidence="1" id="KW-1133">Transmembrane helix</keyword>
<protein>
    <submittedName>
        <fullName evidence="3">Metallophosphoesterase</fullName>
    </submittedName>
</protein>
<dbReference type="OrthoDB" id="9780884at2"/>
<evidence type="ECO:0000256" key="1">
    <source>
        <dbReference type="SAM" id="Phobius"/>
    </source>
</evidence>
<dbReference type="eggNOG" id="COG1408">
    <property type="taxonomic scope" value="Bacteria"/>
</dbReference>
<dbReference type="EMBL" id="CP000885">
    <property type="protein sequence ID" value="ABX41444.1"/>
    <property type="molecule type" value="Genomic_DNA"/>
</dbReference>
<keyword evidence="4" id="KW-1185">Reference proteome</keyword>
<reference evidence="4" key="1">
    <citation type="submission" date="2007-11" db="EMBL/GenBank/DDBJ databases">
        <title>Complete genome sequence of Clostridium phytofermentans ISDg.</title>
        <authorList>
            <person name="Leschine S.B."/>
            <person name="Warnick T.A."/>
            <person name="Blanchard J.L."/>
            <person name="Schnell D.J."/>
            <person name="Petit E.L."/>
            <person name="LaTouf W.G."/>
            <person name="Copeland A."/>
            <person name="Lucas S."/>
            <person name="Lapidus A."/>
            <person name="Barry K."/>
            <person name="Glavina del Rio T."/>
            <person name="Dalin E."/>
            <person name="Tice H."/>
            <person name="Pitluck S."/>
            <person name="Kiss H."/>
            <person name="Brettin T."/>
            <person name="Bruce D."/>
            <person name="Detter J.C."/>
            <person name="Han C."/>
            <person name="Kuske C."/>
            <person name="Schmutz J."/>
            <person name="Larimer F."/>
            <person name="Land M."/>
            <person name="Hauser L."/>
            <person name="Kyrpides N."/>
            <person name="Kim E.A."/>
            <person name="Richardson P."/>
        </authorList>
    </citation>
    <scope>NUCLEOTIDE SEQUENCE [LARGE SCALE GENOMIC DNA]</scope>
    <source>
        <strain evidence="4">ATCC 700394 / DSM 18823 / ISDg</strain>
    </source>
</reference>
<dbReference type="KEGG" id="cpy:Cphy_1064"/>
<proteinExistence type="predicted"/>
<dbReference type="SUPFAM" id="SSF56300">
    <property type="entry name" value="Metallo-dependent phosphatases"/>
    <property type="match status" value="1"/>
</dbReference>
<dbReference type="GO" id="GO:0016787">
    <property type="term" value="F:hydrolase activity"/>
    <property type="evidence" value="ECO:0007669"/>
    <property type="project" value="InterPro"/>
</dbReference>
<dbReference type="PANTHER" id="PTHR31302:SF0">
    <property type="entry name" value="TRANSMEMBRANE PROTEIN WITH METALLOPHOSPHOESTERASE DOMAIN"/>
    <property type="match status" value="1"/>
</dbReference>
<sequence length="379" mass="43238" precursor="true">MFNIFIILIISIMLLAVAYLFIHFKNFSWIRCLTHPKWLPNLLSIALIILCLILTYSVSAVTIIVIIYLIYAFIICDILHLILRKALKSDALKKKWSQIYRSGILAFLITICLLILSYYKAIHVEITEYSLQTEKTLESDKLTIAMISDLHLGTTMNVKKLEEYCTQITEKNPDIILLLGDIFDESTDKEAMELACQAFGTLSSTYGTYYVFGNHDVSSYRPLVSLEKRDITDNLIKNNIIILDDESIMINHSFYLIGRSDKSFFKNSKRKTIFQLMEPLDTNKYMILLDHQPLELKTAASLGVDLQLSGHTHNGQIWPVGLIAKIFHVNELNYGNEKIDNYNAIVTSGIGCWGSPLRLGSKSEIVFIQVTNSKQSFQK</sequence>
<dbReference type="InterPro" id="IPR004843">
    <property type="entry name" value="Calcineurin-like_PHP"/>
</dbReference>
<evidence type="ECO:0000313" key="3">
    <source>
        <dbReference type="EMBL" id="ABX41444.1"/>
    </source>
</evidence>
<feature type="transmembrane region" description="Helical" evidence="1">
    <location>
        <begin position="6"/>
        <end position="26"/>
    </location>
</feature>
<feature type="transmembrane region" description="Helical" evidence="1">
    <location>
        <begin position="63"/>
        <end position="83"/>
    </location>
</feature>
<dbReference type="Proteomes" id="UP000000370">
    <property type="component" value="Chromosome"/>
</dbReference>
<name>A9KMJ9_LACP7</name>
<dbReference type="HOGENOM" id="CLU_025443_0_0_9"/>
<evidence type="ECO:0000313" key="4">
    <source>
        <dbReference type="Proteomes" id="UP000000370"/>
    </source>
</evidence>
<dbReference type="InterPro" id="IPR029052">
    <property type="entry name" value="Metallo-depent_PP-like"/>
</dbReference>
<feature type="transmembrane region" description="Helical" evidence="1">
    <location>
        <begin position="38"/>
        <end position="57"/>
    </location>
</feature>
<dbReference type="RefSeq" id="WP_012199090.1">
    <property type="nucleotide sequence ID" value="NC_010001.1"/>
</dbReference>
<dbReference type="CDD" id="cd07385">
    <property type="entry name" value="MPP_YkuE_C"/>
    <property type="match status" value="1"/>
</dbReference>
<dbReference type="AlphaFoldDB" id="A9KMJ9"/>
<organism evidence="3 4">
    <name type="scientific">Lachnoclostridium phytofermentans (strain ATCC 700394 / DSM 18823 / ISDg)</name>
    <name type="common">Clostridium phytofermentans</name>
    <dbReference type="NCBI Taxonomy" id="357809"/>
    <lineage>
        <taxon>Bacteria</taxon>
        <taxon>Bacillati</taxon>
        <taxon>Bacillota</taxon>
        <taxon>Clostridia</taxon>
        <taxon>Lachnospirales</taxon>
        <taxon>Lachnospiraceae</taxon>
    </lineage>
</organism>
<dbReference type="Gene3D" id="3.60.21.10">
    <property type="match status" value="1"/>
</dbReference>
<keyword evidence="1" id="KW-0472">Membrane</keyword>
<dbReference type="Pfam" id="PF00149">
    <property type="entry name" value="Metallophos"/>
    <property type="match status" value="1"/>
</dbReference>
<keyword evidence="1" id="KW-0812">Transmembrane</keyword>
<dbReference type="InterPro" id="IPR051158">
    <property type="entry name" value="Metallophosphoesterase_sf"/>
</dbReference>
<gene>
    <name evidence="3" type="ordered locus">Cphy_1064</name>
</gene>
<feature type="domain" description="Calcineurin-like phosphoesterase" evidence="2">
    <location>
        <begin position="143"/>
        <end position="314"/>
    </location>
</feature>
<accession>A9KMJ9</accession>
<dbReference type="PANTHER" id="PTHR31302">
    <property type="entry name" value="TRANSMEMBRANE PROTEIN WITH METALLOPHOSPHOESTERASE DOMAIN-RELATED"/>
    <property type="match status" value="1"/>
</dbReference>
<evidence type="ECO:0000259" key="2">
    <source>
        <dbReference type="Pfam" id="PF00149"/>
    </source>
</evidence>